<name>A0A915JSR0_ROMCU</name>
<evidence type="ECO:0000313" key="2">
    <source>
        <dbReference type="WBParaSite" id="nRc.2.0.1.t29148-RA"/>
    </source>
</evidence>
<keyword evidence="1" id="KW-1185">Reference proteome</keyword>
<dbReference type="Proteomes" id="UP000887565">
    <property type="component" value="Unplaced"/>
</dbReference>
<dbReference type="WBParaSite" id="nRc.2.0.1.t29148-RA">
    <property type="protein sequence ID" value="nRc.2.0.1.t29148-RA"/>
    <property type="gene ID" value="nRc.2.0.1.g29148"/>
</dbReference>
<evidence type="ECO:0000313" key="1">
    <source>
        <dbReference type="Proteomes" id="UP000887565"/>
    </source>
</evidence>
<dbReference type="AlphaFoldDB" id="A0A915JSR0"/>
<organism evidence="1 2">
    <name type="scientific">Romanomermis culicivorax</name>
    <name type="common">Nematode worm</name>
    <dbReference type="NCBI Taxonomy" id="13658"/>
    <lineage>
        <taxon>Eukaryota</taxon>
        <taxon>Metazoa</taxon>
        <taxon>Ecdysozoa</taxon>
        <taxon>Nematoda</taxon>
        <taxon>Enoplea</taxon>
        <taxon>Dorylaimia</taxon>
        <taxon>Mermithida</taxon>
        <taxon>Mermithoidea</taxon>
        <taxon>Mermithidae</taxon>
        <taxon>Romanomermis</taxon>
    </lineage>
</organism>
<proteinExistence type="predicted"/>
<reference evidence="2" key="1">
    <citation type="submission" date="2022-11" db="UniProtKB">
        <authorList>
            <consortium name="WormBaseParasite"/>
        </authorList>
    </citation>
    <scope>IDENTIFICATION</scope>
</reference>
<sequence length="77" mass="8805">MSLSRITNETKPSPIKTAPRTCKMVRTPMHLRNLNNARIVPKQNALKIAKFRRREGGAESRICFEKACSKLHVEIKC</sequence>
<accession>A0A915JSR0</accession>
<protein>
    <submittedName>
        <fullName evidence="2">Uncharacterized protein</fullName>
    </submittedName>
</protein>